<dbReference type="Gene3D" id="3.40.50.410">
    <property type="entry name" value="von Willebrand factor, type A domain"/>
    <property type="match status" value="1"/>
</dbReference>
<accession>A0ABM4BWC5</accession>
<sequence length="370" mass="40118">MVLESTIVCVDNSEYMRNGDFMPTRIQAQQDAVSLVCHAKTRQNPENNVALMTSASLEVLVTLTTDVNRVLSKLHQVNPSGKAQFSTGIKIAHLALKHRQGKNHRMRIIAFVGSPIDSSDKDLVRLAKKLKKEKVNVDVIALGEDSASFDKLSQFVDTLNGKEGTSSHLVVIPPGPSLSDALRTSAVLQGEDGYMPSGDFSSGGFDVDANLDPELALALRVSMEEQRARQEEESKSSSNEVATGASSSKEDSLLMNAMFSRGSDQPVDFNAMTEEEQIAMAIQMSMSDANSSVEPSETPILMDVETDNPDSMEQDYSAVMNDPAFLQHLVGSLPGVDPNSEAIQNALHALTSGSEAKKDNESKDEKKKEK</sequence>
<organism evidence="8 9">
    <name type="scientific">Hydra vulgaris</name>
    <name type="common">Hydra</name>
    <name type="synonym">Hydra attenuata</name>
    <dbReference type="NCBI Taxonomy" id="6087"/>
    <lineage>
        <taxon>Eukaryota</taxon>
        <taxon>Metazoa</taxon>
        <taxon>Cnidaria</taxon>
        <taxon>Hydrozoa</taxon>
        <taxon>Hydroidolina</taxon>
        <taxon>Anthoathecata</taxon>
        <taxon>Aplanulata</taxon>
        <taxon>Hydridae</taxon>
        <taxon>Hydra</taxon>
    </lineage>
</organism>
<evidence type="ECO:0000313" key="9">
    <source>
        <dbReference type="RefSeq" id="XP_065653515.1"/>
    </source>
</evidence>
<dbReference type="InterPro" id="IPR049590">
    <property type="entry name" value="PSMD4_RAZUL-like"/>
</dbReference>
<reference evidence="9" key="1">
    <citation type="submission" date="2025-08" db="UniProtKB">
        <authorList>
            <consortium name="RefSeq"/>
        </authorList>
    </citation>
    <scope>IDENTIFICATION</scope>
</reference>
<feature type="compositionally biased region" description="Basic and acidic residues" evidence="6">
    <location>
        <begin position="355"/>
        <end position="370"/>
    </location>
</feature>
<dbReference type="GeneID" id="136071879"/>
<keyword evidence="8" id="KW-1185">Reference proteome</keyword>
<evidence type="ECO:0000256" key="3">
    <source>
        <dbReference type="ARBA" id="ARBA00022737"/>
    </source>
</evidence>
<evidence type="ECO:0000256" key="6">
    <source>
        <dbReference type="SAM" id="MobiDB-lite"/>
    </source>
</evidence>
<feature type="compositionally biased region" description="Polar residues" evidence="6">
    <location>
        <begin position="236"/>
        <end position="247"/>
    </location>
</feature>
<dbReference type="CDD" id="cd01452">
    <property type="entry name" value="VWA_26S_proteasome_subunit"/>
    <property type="match status" value="1"/>
</dbReference>
<dbReference type="Proteomes" id="UP001652625">
    <property type="component" value="Chromosome 05"/>
</dbReference>
<dbReference type="SUPFAM" id="SSF53300">
    <property type="entry name" value="vWA-like"/>
    <property type="match status" value="1"/>
</dbReference>
<dbReference type="RefSeq" id="XP_065653515.1">
    <property type="nucleotide sequence ID" value="XM_065797443.1"/>
</dbReference>
<keyword evidence="4" id="KW-0647">Proteasome</keyword>
<dbReference type="PANTHER" id="PTHR10223:SF0">
    <property type="entry name" value="26S PROTEASOME NON-ATPASE REGULATORY SUBUNIT 4"/>
    <property type="match status" value="1"/>
</dbReference>
<evidence type="ECO:0000259" key="7">
    <source>
        <dbReference type="PROSITE" id="PS50234"/>
    </source>
</evidence>
<dbReference type="SMART" id="SM00327">
    <property type="entry name" value="VWA"/>
    <property type="match status" value="1"/>
</dbReference>
<keyword evidence="3" id="KW-0677">Repeat</keyword>
<evidence type="ECO:0000256" key="4">
    <source>
        <dbReference type="ARBA" id="ARBA00022942"/>
    </source>
</evidence>
<protein>
    <recommendedName>
        <fullName evidence="2">26S proteasome non-ATPase regulatory subunit 4</fullName>
    </recommendedName>
    <alternativeName>
        <fullName evidence="5">26S proteasome regulatory subunit RPN10</fullName>
    </alternativeName>
</protein>
<dbReference type="CDD" id="cd22297">
    <property type="entry name" value="PSMD4_RAZUL"/>
    <property type="match status" value="1"/>
</dbReference>
<dbReference type="PROSITE" id="PS50234">
    <property type="entry name" value="VWFA"/>
    <property type="match status" value="1"/>
</dbReference>
<dbReference type="SMART" id="SM00726">
    <property type="entry name" value="UIM"/>
    <property type="match status" value="2"/>
</dbReference>
<dbReference type="InterPro" id="IPR003903">
    <property type="entry name" value="UIM_dom"/>
</dbReference>
<feature type="compositionally biased region" description="Basic and acidic residues" evidence="6">
    <location>
        <begin position="223"/>
        <end position="235"/>
    </location>
</feature>
<dbReference type="Gene3D" id="6.10.300.40">
    <property type="match status" value="1"/>
</dbReference>
<dbReference type="PANTHER" id="PTHR10223">
    <property type="entry name" value="26S PROTEASOME NON-ATPASE REGULATORY SUBUNIT 4"/>
    <property type="match status" value="1"/>
</dbReference>
<dbReference type="Gene3D" id="6.10.250.380">
    <property type="match status" value="1"/>
</dbReference>
<proteinExistence type="inferred from homology"/>
<gene>
    <name evidence="9" type="primary">LOC136071879</name>
</gene>
<feature type="region of interest" description="Disordered" evidence="6">
    <location>
        <begin position="331"/>
        <end position="370"/>
    </location>
</feature>
<dbReference type="InterPro" id="IPR002035">
    <property type="entry name" value="VWF_A"/>
</dbReference>
<feature type="domain" description="VWFA" evidence="7">
    <location>
        <begin position="5"/>
        <end position="187"/>
    </location>
</feature>
<dbReference type="InterPro" id="IPR027040">
    <property type="entry name" value="PSMD4"/>
</dbReference>
<dbReference type="InterPro" id="IPR036465">
    <property type="entry name" value="vWFA_dom_sf"/>
</dbReference>
<name>A0ABM4BWC5_HYDVU</name>
<dbReference type="Pfam" id="PF13519">
    <property type="entry name" value="VWA_2"/>
    <property type="match status" value="1"/>
</dbReference>
<evidence type="ECO:0000256" key="2">
    <source>
        <dbReference type="ARBA" id="ARBA00014934"/>
    </source>
</evidence>
<comment type="similarity">
    <text evidence="1">Belongs to the proteasome subunit S5A family.</text>
</comment>
<dbReference type="Pfam" id="PF02809">
    <property type="entry name" value="UIM"/>
    <property type="match status" value="2"/>
</dbReference>
<evidence type="ECO:0000256" key="1">
    <source>
        <dbReference type="ARBA" id="ARBA00005574"/>
    </source>
</evidence>
<feature type="region of interest" description="Disordered" evidence="6">
    <location>
        <begin position="223"/>
        <end position="250"/>
    </location>
</feature>
<evidence type="ECO:0000313" key="8">
    <source>
        <dbReference type="Proteomes" id="UP001652625"/>
    </source>
</evidence>
<dbReference type="PROSITE" id="PS50330">
    <property type="entry name" value="UIM"/>
    <property type="match status" value="2"/>
</dbReference>
<evidence type="ECO:0000256" key="5">
    <source>
        <dbReference type="ARBA" id="ARBA00044341"/>
    </source>
</evidence>